<evidence type="ECO:0000259" key="2">
    <source>
        <dbReference type="Pfam" id="PF06458"/>
    </source>
</evidence>
<sequence>MKHYWGRILLVMVVFFGVLWGVPQLLTTQTVSQADTVTPTNTGTVTVQYRYANIQDRKLAPDDVLTGTVGASYQTQPKSIPNYTLKTTSVDGETGTFLDKPQTVTYLYVKNVDLAPAGPNMAASIKGGGAGVVVTGTTPTGDMVTKLYNNNGGIVEGRGLSENFDIFTDQAMVNLQDGTLYYHVSTNEWVKASDMTVTSKDDPVRSYTTKINFVTTAGKVIKAPETVTAIFDICPGLKTANLTIPGYQLTGTKSSTAGEFTYIYRATTGGGTTTPTAPTKPLVPGTPSPSDPVVVAQKGAAVSAVKKVGLYRTVDFKRSTRIHWYRQQVRSQRPQFVVIGYKRTAAGTLRYRVRDVNHRAKTAGQVGYITANDSLVVPTYFSRNPRRIKVINPRGINAYRNRDLSGTATRHFKRGTTVKIRGIQSYHLTTRLVLANGRYVTANKTLVMKK</sequence>
<reference evidence="5" key="1">
    <citation type="journal article" date="2019" name="Int. J. Syst. Evol. Microbiol.">
        <title>The Global Catalogue of Microorganisms (GCM) 10K type strain sequencing project: providing services to taxonomists for standard genome sequencing and annotation.</title>
        <authorList>
            <consortium name="The Broad Institute Genomics Platform"/>
            <consortium name="The Broad Institute Genome Sequencing Center for Infectious Disease"/>
            <person name="Wu L."/>
            <person name="Ma J."/>
        </authorList>
    </citation>
    <scope>NUCLEOTIDE SEQUENCE [LARGE SCALE GENOMIC DNA]</scope>
    <source>
        <strain evidence="5">CCM 8905</strain>
    </source>
</reference>
<dbReference type="RefSeq" id="WP_125694670.1">
    <property type="nucleotide sequence ID" value="NZ_JBHSSK010000027.1"/>
</dbReference>
<feature type="domain" description="MucBP" evidence="2">
    <location>
        <begin position="210"/>
        <end position="261"/>
    </location>
</feature>
<keyword evidence="1" id="KW-0677">Repeat</keyword>
<name>A0ABW1STT4_9LACO</name>
<evidence type="ECO:0000256" key="1">
    <source>
        <dbReference type="ARBA" id="ARBA00022737"/>
    </source>
</evidence>
<proteinExistence type="predicted"/>
<dbReference type="Proteomes" id="UP001596254">
    <property type="component" value="Unassembled WGS sequence"/>
</dbReference>
<keyword evidence="5" id="KW-1185">Reference proteome</keyword>
<dbReference type="Pfam" id="PF19087">
    <property type="entry name" value="DUF5776"/>
    <property type="match status" value="1"/>
</dbReference>
<dbReference type="InterPro" id="IPR044081">
    <property type="entry name" value="DUF5776"/>
</dbReference>
<evidence type="ECO:0000313" key="4">
    <source>
        <dbReference type="EMBL" id="MFC6207921.1"/>
    </source>
</evidence>
<feature type="domain" description="DUF5776" evidence="3">
    <location>
        <begin position="380"/>
        <end position="447"/>
    </location>
</feature>
<evidence type="ECO:0000313" key="5">
    <source>
        <dbReference type="Proteomes" id="UP001596254"/>
    </source>
</evidence>
<dbReference type="EMBL" id="JBHSSK010000027">
    <property type="protein sequence ID" value="MFC6207921.1"/>
    <property type="molecule type" value="Genomic_DNA"/>
</dbReference>
<organism evidence="4 5">
    <name type="scientific">Levilactobacillus tongjiangensis</name>
    <dbReference type="NCBI Taxonomy" id="2486023"/>
    <lineage>
        <taxon>Bacteria</taxon>
        <taxon>Bacillati</taxon>
        <taxon>Bacillota</taxon>
        <taxon>Bacilli</taxon>
        <taxon>Lactobacillales</taxon>
        <taxon>Lactobacillaceae</taxon>
        <taxon>Levilactobacillus</taxon>
    </lineage>
</organism>
<gene>
    <name evidence="4" type="ORF">ACFP1G_10665</name>
</gene>
<evidence type="ECO:0000259" key="3">
    <source>
        <dbReference type="Pfam" id="PF19087"/>
    </source>
</evidence>
<feature type="domain" description="MucBP" evidence="2">
    <location>
        <begin position="44"/>
        <end position="108"/>
    </location>
</feature>
<dbReference type="Gene3D" id="3.10.20.320">
    <property type="entry name" value="Putative peptidoglycan bound protein (lpxtg motif)"/>
    <property type="match status" value="1"/>
</dbReference>
<accession>A0ABW1STT4</accession>
<comment type="caution">
    <text evidence="4">The sequence shown here is derived from an EMBL/GenBank/DDBJ whole genome shotgun (WGS) entry which is preliminary data.</text>
</comment>
<dbReference type="InterPro" id="IPR009459">
    <property type="entry name" value="MucBP_dom"/>
</dbReference>
<protein>
    <submittedName>
        <fullName evidence="4">DUF5776 domain-containing protein</fullName>
    </submittedName>
</protein>
<dbReference type="Pfam" id="PF06458">
    <property type="entry name" value="MucBP"/>
    <property type="match status" value="2"/>
</dbReference>